<evidence type="ECO:0000259" key="3">
    <source>
        <dbReference type="PROSITE" id="PS50089"/>
    </source>
</evidence>
<comment type="caution">
    <text evidence="4">The sequence shown here is derived from an EMBL/GenBank/DDBJ whole genome shotgun (WGS) entry which is preliminary data.</text>
</comment>
<dbReference type="InterPro" id="IPR001841">
    <property type="entry name" value="Znf_RING"/>
</dbReference>
<sequence>MAPKLTREHVERLSRGHNIQSQQQTDAISARAVRGSPPPRTRTARSPSPAPVPFPPSSPRRRVDSLEMARAYISGARSSRAVSPPPVIQQPRPLRRTSGPPRPTPSVRSSVPPRPSISPPPISHRRASVPPRPEVLPPPTAPRTRIPPRPRTSIAENFDLGARLCVICQDEEAIMAVVDCGHMAMCKRCSEVVMSTSRLCPLCRTRIADSRLIRIFTP</sequence>
<dbReference type="SUPFAM" id="SSF57850">
    <property type="entry name" value="RING/U-box"/>
    <property type="match status" value="1"/>
</dbReference>
<dbReference type="EMBL" id="JAWWNJ010000113">
    <property type="protein sequence ID" value="KAK6992086.1"/>
    <property type="molecule type" value="Genomic_DNA"/>
</dbReference>
<evidence type="ECO:0000256" key="2">
    <source>
        <dbReference type="SAM" id="MobiDB-lite"/>
    </source>
</evidence>
<dbReference type="GO" id="GO:0016567">
    <property type="term" value="P:protein ubiquitination"/>
    <property type="evidence" value="ECO:0007669"/>
    <property type="project" value="TreeGrafter"/>
</dbReference>
<dbReference type="PROSITE" id="PS50089">
    <property type="entry name" value="ZF_RING_2"/>
    <property type="match status" value="1"/>
</dbReference>
<feature type="compositionally biased region" description="Pro residues" evidence="2">
    <location>
        <begin position="112"/>
        <end position="122"/>
    </location>
</feature>
<keyword evidence="1" id="KW-0863">Zinc-finger</keyword>
<proteinExistence type="predicted"/>
<dbReference type="Pfam" id="PF13920">
    <property type="entry name" value="zf-C3HC4_3"/>
    <property type="match status" value="1"/>
</dbReference>
<dbReference type="GO" id="GO:0061630">
    <property type="term" value="F:ubiquitin protein ligase activity"/>
    <property type="evidence" value="ECO:0007669"/>
    <property type="project" value="TreeGrafter"/>
</dbReference>
<evidence type="ECO:0000313" key="5">
    <source>
        <dbReference type="Proteomes" id="UP001362999"/>
    </source>
</evidence>
<dbReference type="Gene3D" id="3.30.40.10">
    <property type="entry name" value="Zinc/RING finger domain, C3HC4 (zinc finger)"/>
    <property type="match status" value="1"/>
</dbReference>
<organism evidence="4 5">
    <name type="scientific">Favolaschia claudopus</name>
    <dbReference type="NCBI Taxonomy" id="2862362"/>
    <lineage>
        <taxon>Eukaryota</taxon>
        <taxon>Fungi</taxon>
        <taxon>Dikarya</taxon>
        <taxon>Basidiomycota</taxon>
        <taxon>Agaricomycotina</taxon>
        <taxon>Agaricomycetes</taxon>
        <taxon>Agaricomycetidae</taxon>
        <taxon>Agaricales</taxon>
        <taxon>Marasmiineae</taxon>
        <taxon>Mycenaceae</taxon>
        <taxon>Favolaschia</taxon>
    </lineage>
</organism>
<protein>
    <recommendedName>
        <fullName evidence="3">RING-type domain-containing protein</fullName>
    </recommendedName>
</protein>
<name>A0AAV9ZTG6_9AGAR</name>
<evidence type="ECO:0000256" key="1">
    <source>
        <dbReference type="PROSITE-ProRule" id="PRU00175"/>
    </source>
</evidence>
<reference evidence="4 5" key="1">
    <citation type="journal article" date="2024" name="J Genomics">
        <title>Draft genome sequencing and assembly of Favolaschia claudopus CIRM-BRFM 2984 isolated from oak limbs.</title>
        <authorList>
            <person name="Navarro D."/>
            <person name="Drula E."/>
            <person name="Chaduli D."/>
            <person name="Cazenave R."/>
            <person name="Ahrendt S."/>
            <person name="Wang J."/>
            <person name="Lipzen A."/>
            <person name="Daum C."/>
            <person name="Barry K."/>
            <person name="Grigoriev I.V."/>
            <person name="Favel A."/>
            <person name="Rosso M.N."/>
            <person name="Martin F."/>
        </authorList>
    </citation>
    <scope>NUCLEOTIDE SEQUENCE [LARGE SCALE GENOMIC DNA]</scope>
    <source>
        <strain evidence="4 5">CIRM-BRFM 2984</strain>
    </source>
</reference>
<keyword evidence="1" id="KW-0862">Zinc</keyword>
<keyword evidence="1" id="KW-0479">Metal-binding</keyword>
<accession>A0AAV9ZTG6</accession>
<dbReference type="GO" id="GO:0006511">
    <property type="term" value="P:ubiquitin-dependent protein catabolic process"/>
    <property type="evidence" value="ECO:0007669"/>
    <property type="project" value="TreeGrafter"/>
</dbReference>
<evidence type="ECO:0000313" key="4">
    <source>
        <dbReference type="EMBL" id="KAK6992086.1"/>
    </source>
</evidence>
<gene>
    <name evidence="4" type="ORF">R3P38DRAFT_3089016</name>
</gene>
<dbReference type="InterPro" id="IPR013083">
    <property type="entry name" value="Znf_RING/FYVE/PHD"/>
</dbReference>
<dbReference type="AlphaFoldDB" id="A0AAV9ZTG6"/>
<dbReference type="PANTHER" id="PTHR22696">
    <property type="entry name" value="E3 UBIQUITIN-PROTEIN LIGASE RNF26"/>
    <property type="match status" value="1"/>
</dbReference>
<feature type="compositionally biased region" description="Pro residues" evidence="2">
    <location>
        <begin position="130"/>
        <end position="150"/>
    </location>
</feature>
<feature type="compositionally biased region" description="Pro residues" evidence="2">
    <location>
        <begin position="48"/>
        <end position="58"/>
    </location>
</feature>
<dbReference type="PANTHER" id="PTHR22696:SF1">
    <property type="entry name" value="E3 UBIQUITIN-PROTEIN LIGASE RNF26"/>
    <property type="match status" value="1"/>
</dbReference>
<feature type="domain" description="RING-type" evidence="3">
    <location>
        <begin position="165"/>
        <end position="204"/>
    </location>
</feature>
<dbReference type="Proteomes" id="UP001362999">
    <property type="component" value="Unassembled WGS sequence"/>
</dbReference>
<feature type="compositionally biased region" description="Basic and acidic residues" evidence="2">
    <location>
        <begin position="1"/>
        <end position="14"/>
    </location>
</feature>
<dbReference type="GO" id="GO:0008270">
    <property type="term" value="F:zinc ion binding"/>
    <property type="evidence" value="ECO:0007669"/>
    <property type="project" value="UniProtKB-KW"/>
</dbReference>
<dbReference type="SMART" id="SM00184">
    <property type="entry name" value="RING"/>
    <property type="match status" value="1"/>
</dbReference>
<feature type="compositionally biased region" description="Polar residues" evidence="2">
    <location>
        <begin position="17"/>
        <end position="27"/>
    </location>
</feature>
<keyword evidence="5" id="KW-1185">Reference proteome</keyword>
<feature type="region of interest" description="Disordered" evidence="2">
    <location>
        <begin position="1"/>
        <end position="152"/>
    </location>
</feature>